<accession>A0A9W7XXG3</accession>
<dbReference type="EMBL" id="JANBOI010002715">
    <property type="protein sequence ID" value="KAJ1720203.1"/>
    <property type="molecule type" value="Genomic_DNA"/>
</dbReference>
<dbReference type="OrthoDB" id="5598262at2759"/>
<dbReference type="Proteomes" id="UP001143981">
    <property type="component" value="Unassembled WGS sequence"/>
</dbReference>
<name>A0A9W7XXG3_9FUNG</name>
<comment type="caution">
    <text evidence="1">The sequence shown here is derived from an EMBL/GenBank/DDBJ whole genome shotgun (WGS) entry which is preliminary data.</text>
</comment>
<dbReference type="AlphaFoldDB" id="A0A9W7XXG3"/>
<evidence type="ECO:0000313" key="1">
    <source>
        <dbReference type="EMBL" id="KAJ1720203.1"/>
    </source>
</evidence>
<sequence length="146" mass="14354">MHSGQLGSHLSSHLSSQLGSQLGSHLSNHLSNQLGVLAEPAVGLQADTQPLSPMGHYLSTLGLYQRRHTTCTPQYHLPPASFGAASMASAAFAAIAAAGAAGLADGTAAAAGVAPAGQSAATTLPGMPVATTATTPALFVSAGDAR</sequence>
<proteinExistence type="predicted"/>
<reference evidence="1" key="1">
    <citation type="submission" date="2022-07" db="EMBL/GenBank/DDBJ databases">
        <title>Phylogenomic reconstructions and comparative analyses of Kickxellomycotina fungi.</title>
        <authorList>
            <person name="Reynolds N.K."/>
            <person name="Stajich J.E."/>
            <person name="Barry K."/>
            <person name="Grigoriev I.V."/>
            <person name="Crous P."/>
            <person name="Smith M.E."/>
        </authorList>
    </citation>
    <scope>NUCLEOTIDE SEQUENCE</scope>
    <source>
        <strain evidence="1">BCRC 34381</strain>
    </source>
</reference>
<protein>
    <submittedName>
        <fullName evidence="1">Uncharacterized protein</fullName>
    </submittedName>
</protein>
<evidence type="ECO:0000313" key="2">
    <source>
        <dbReference type="Proteomes" id="UP001143981"/>
    </source>
</evidence>
<gene>
    <name evidence="1" type="ORF">LPJ61_006196</name>
</gene>
<feature type="non-terminal residue" evidence="1">
    <location>
        <position position="146"/>
    </location>
</feature>
<keyword evidence="2" id="KW-1185">Reference proteome</keyword>
<organism evidence="1 2">
    <name type="scientific">Coemansia biformis</name>
    <dbReference type="NCBI Taxonomy" id="1286918"/>
    <lineage>
        <taxon>Eukaryota</taxon>
        <taxon>Fungi</taxon>
        <taxon>Fungi incertae sedis</taxon>
        <taxon>Zoopagomycota</taxon>
        <taxon>Kickxellomycotina</taxon>
        <taxon>Kickxellomycetes</taxon>
        <taxon>Kickxellales</taxon>
        <taxon>Kickxellaceae</taxon>
        <taxon>Coemansia</taxon>
    </lineage>
</organism>